<dbReference type="Proteomes" id="UP000830326">
    <property type="component" value="Chromosome"/>
</dbReference>
<keyword evidence="1" id="KW-1133">Transmembrane helix</keyword>
<dbReference type="EMBL" id="CP095075">
    <property type="protein sequence ID" value="UOR13709.1"/>
    <property type="molecule type" value="Genomic_DNA"/>
</dbReference>
<dbReference type="RefSeq" id="WP_245035478.1">
    <property type="nucleotide sequence ID" value="NZ_CP095075.1"/>
</dbReference>
<sequence length="95" mass="11153">MKSFIHIANVIFLVGLIVFGLFLYFGLKFVTQSDPYTGEYLFIATLFVIWGAFYYFQLRLGSIKGFSLLLCIEVCFLFLWIFVLDSVLFLEYIFE</sequence>
<organism evidence="2 3">
    <name type="scientific">Halobacillus amylolyticus</name>
    <dbReference type="NCBI Taxonomy" id="2932259"/>
    <lineage>
        <taxon>Bacteria</taxon>
        <taxon>Bacillati</taxon>
        <taxon>Bacillota</taxon>
        <taxon>Bacilli</taxon>
        <taxon>Bacillales</taxon>
        <taxon>Bacillaceae</taxon>
        <taxon>Halobacillus</taxon>
    </lineage>
</organism>
<protein>
    <submittedName>
        <fullName evidence="2">Uncharacterized protein</fullName>
    </submittedName>
</protein>
<evidence type="ECO:0000256" key="1">
    <source>
        <dbReference type="SAM" id="Phobius"/>
    </source>
</evidence>
<feature type="transmembrane region" description="Helical" evidence="1">
    <location>
        <begin position="39"/>
        <end position="56"/>
    </location>
</feature>
<name>A0ABY4HG37_9BACI</name>
<gene>
    <name evidence="2" type="ORF">MUO15_09845</name>
</gene>
<keyword evidence="1" id="KW-0472">Membrane</keyword>
<feature type="transmembrane region" description="Helical" evidence="1">
    <location>
        <begin position="7"/>
        <end position="27"/>
    </location>
</feature>
<accession>A0ABY4HG37</accession>
<keyword evidence="1" id="KW-0812">Transmembrane</keyword>
<keyword evidence="3" id="KW-1185">Reference proteome</keyword>
<evidence type="ECO:0000313" key="3">
    <source>
        <dbReference type="Proteomes" id="UP000830326"/>
    </source>
</evidence>
<proteinExistence type="predicted"/>
<feature type="transmembrane region" description="Helical" evidence="1">
    <location>
        <begin position="68"/>
        <end position="94"/>
    </location>
</feature>
<evidence type="ECO:0000313" key="2">
    <source>
        <dbReference type="EMBL" id="UOR13709.1"/>
    </source>
</evidence>
<reference evidence="2" key="1">
    <citation type="submission" date="2022-04" db="EMBL/GenBank/DDBJ databases">
        <title>Halobacillus sp. isolated from saltern.</title>
        <authorList>
            <person name="Won M."/>
            <person name="Lee C.-M."/>
            <person name="Woen H.-Y."/>
            <person name="Kwon S.-W."/>
        </authorList>
    </citation>
    <scope>NUCLEOTIDE SEQUENCE</scope>
    <source>
        <strain evidence="2">SSHM10-5</strain>
    </source>
</reference>